<gene>
    <name evidence="1" type="ORF">SCUD_LOCUS4831</name>
</gene>
<name>A0A183JQ44_9TREM</name>
<evidence type="ECO:0000313" key="1">
    <source>
        <dbReference type="EMBL" id="VDO91135.1"/>
    </source>
</evidence>
<evidence type="ECO:0000313" key="3">
    <source>
        <dbReference type="WBParaSite" id="SCUD_0000483101-mRNA-1"/>
    </source>
</evidence>
<evidence type="ECO:0000313" key="2">
    <source>
        <dbReference type="Proteomes" id="UP000279833"/>
    </source>
</evidence>
<dbReference type="Proteomes" id="UP000279833">
    <property type="component" value="Unassembled WGS sequence"/>
</dbReference>
<reference evidence="1 2" key="2">
    <citation type="submission" date="2018-11" db="EMBL/GenBank/DDBJ databases">
        <authorList>
            <consortium name="Pathogen Informatics"/>
        </authorList>
    </citation>
    <scope>NUCLEOTIDE SEQUENCE [LARGE SCALE GENOMIC DNA]</scope>
    <source>
        <strain evidence="1">Dakar</strain>
        <strain evidence="2">Dakar, Senegal</strain>
    </source>
</reference>
<reference evidence="3" key="1">
    <citation type="submission" date="2016-06" db="UniProtKB">
        <authorList>
            <consortium name="WormBaseParasite"/>
        </authorList>
    </citation>
    <scope>IDENTIFICATION</scope>
</reference>
<sequence>MQFGICFFLDVSPNIIHLLLDIHNLRNANLPSPCTLCIFDALFRIGLVKELIPFEDDVICDFSCFSIDFTYIVGSIYDDTTLRSDVRDIIDWFVSPLRLLSERNITIDKKCCGCRTELQVPLSIPIFCLPLIRPLPVENILKLLANTLTTLVNTLHCSTEFSSENRITIENKERLFQMMAVVQAVQKLQLCTNHCNTSFQITPDELSLKQLISLAK</sequence>
<keyword evidence="2" id="KW-1185">Reference proteome</keyword>
<proteinExistence type="predicted"/>
<dbReference type="AlphaFoldDB" id="A0A183JQ44"/>
<organism evidence="3">
    <name type="scientific">Schistosoma curassoni</name>
    <dbReference type="NCBI Taxonomy" id="6186"/>
    <lineage>
        <taxon>Eukaryota</taxon>
        <taxon>Metazoa</taxon>
        <taxon>Spiralia</taxon>
        <taxon>Lophotrochozoa</taxon>
        <taxon>Platyhelminthes</taxon>
        <taxon>Trematoda</taxon>
        <taxon>Digenea</taxon>
        <taxon>Strigeidida</taxon>
        <taxon>Schistosomatoidea</taxon>
        <taxon>Schistosomatidae</taxon>
        <taxon>Schistosoma</taxon>
    </lineage>
</organism>
<accession>A0A183JQ44</accession>
<protein>
    <submittedName>
        <fullName evidence="1 3">Uncharacterized protein</fullName>
    </submittedName>
</protein>
<dbReference type="WBParaSite" id="SCUD_0000483101-mRNA-1">
    <property type="protein sequence ID" value="SCUD_0000483101-mRNA-1"/>
    <property type="gene ID" value="SCUD_0000483101"/>
</dbReference>
<dbReference type="EMBL" id="UZAK01006886">
    <property type="protein sequence ID" value="VDO91135.1"/>
    <property type="molecule type" value="Genomic_DNA"/>
</dbReference>